<dbReference type="InterPro" id="IPR000182">
    <property type="entry name" value="GNAT_dom"/>
</dbReference>
<accession>A0A162UT51</accession>
<dbReference type="VEuPathDB" id="FungiDB:PHYBLDRAFT_76534"/>
<feature type="domain" description="N-acetyltransferase" evidence="2">
    <location>
        <begin position="155"/>
        <end position="212"/>
    </location>
</feature>
<dbReference type="InterPro" id="IPR052523">
    <property type="entry name" value="Trichothecene_AcTrans"/>
</dbReference>
<dbReference type="Pfam" id="PF00583">
    <property type="entry name" value="Acetyltransf_1"/>
    <property type="match status" value="1"/>
</dbReference>
<proteinExistence type="predicted"/>
<dbReference type="SUPFAM" id="SSF55729">
    <property type="entry name" value="Acyl-CoA N-acyltransferases (Nat)"/>
    <property type="match status" value="1"/>
</dbReference>
<dbReference type="Proteomes" id="UP000077315">
    <property type="component" value="Unassembled WGS sequence"/>
</dbReference>
<dbReference type="InParanoid" id="A0A162UT51"/>
<reference evidence="4" key="1">
    <citation type="submission" date="2015-06" db="EMBL/GenBank/DDBJ databases">
        <title>Expansion of signal transduction pathways in fungi by whole-genome duplication.</title>
        <authorList>
            <consortium name="DOE Joint Genome Institute"/>
            <person name="Corrochano L.M."/>
            <person name="Kuo A."/>
            <person name="Marcet-Houben M."/>
            <person name="Polaino S."/>
            <person name="Salamov A."/>
            <person name="Villalobos J.M."/>
            <person name="Alvarez M.I."/>
            <person name="Avalos J."/>
            <person name="Benito E.P."/>
            <person name="Benoit I."/>
            <person name="Burger G."/>
            <person name="Camino L.P."/>
            <person name="Canovas D."/>
            <person name="Cerda-Olmedo E."/>
            <person name="Cheng J.-F."/>
            <person name="Dominguez A."/>
            <person name="Elias M."/>
            <person name="Eslava A.P."/>
            <person name="Glaser F."/>
            <person name="Grimwood J."/>
            <person name="Gutierrez G."/>
            <person name="Heitman J."/>
            <person name="Henrissat B."/>
            <person name="Iturriaga E.A."/>
            <person name="Lang B.F."/>
            <person name="Lavin J.L."/>
            <person name="Lee S."/>
            <person name="Li W."/>
            <person name="Lindquist E."/>
            <person name="Lopez-Garcia S."/>
            <person name="Luque E.M."/>
            <person name="Marcos A.T."/>
            <person name="Martin J."/>
            <person name="McCluskey K."/>
            <person name="Medina H.R."/>
            <person name="Miralles-Duran A."/>
            <person name="Miyazaki A."/>
            <person name="Munoz-Torres E."/>
            <person name="Oguiza J.A."/>
            <person name="Ohm R."/>
            <person name="Olmedo M."/>
            <person name="Orejas M."/>
            <person name="Ortiz-Castellanos L."/>
            <person name="Pisabarro A.G."/>
            <person name="Rodriguez-Romero J."/>
            <person name="Ruiz-Herrera J."/>
            <person name="Ruiz-Vazquez R."/>
            <person name="Sanz C."/>
            <person name="Schackwitz W."/>
            <person name="Schmutz J."/>
            <person name="Shahriari M."/>
            <person name="Shelest E."/>
            <person name="Silva-Franco F."/>
            <person name="Soanes D."/>
            <person name="Syed K."/>
            <person name="Tagua V.G."/>
            <person name="Talbot N.J."/>
            <person name="Thon M."/>
            <person name="De vries R.P."/>
            <person name="Wiebenga A."/>
            <person name="Yadav J.S."/>
            <person name="Braun E.L."/>
            <person name="Baker S."/>
            <person name="Garre V."/>
            <person name="Horwitz B."/>
            <person name="Torres-Martinez S."/>
            <person name="Idnurm A."/>
            <person name="Herrera-Estrella A."/>
            <person name="Gabaldon T."/>
            <person name="Grigoriev I.V."/>
        </authorList>
    </citation>
    <scope>NUCLEOTIDE SEQUENCE [LARGE SCALE GENOMIC DNA]</scope>
    <source>
        <strain evidence="4">NRRL 1555(-)</strain>
    </source>
</reference>
<name>A0A162UT51_PHYB8</name>
<keyword evidence="4" id="KW-1185">Reference proteome</keyword>
<protein>
    <recommendedName>
        <fullName evidence="2">N-acetyltransferase domain-containing protein</fullName>
    </recommendedName>
</protein>
<feature type="region of interest" description="Disordered" evidence="1">
    <location>
        <begin position="240"/>
        <end position="264"/>
    </location>
</feature>
<dbReference type="PANTHER" id="PTHR42791">
    <property type="entry name" value="GNAT FAMILY ACETYLTRANSFERASE"/>
    <property type="match status" value="1"/>
</dbReference>
<organism evidence="3 4">
    <name type="scientific">Phycomyces blakesleeanus (strain ATCC 8743b / DSM 1359 / FGSC 10004 / NBRC 33097 / NRRL 1555)</name>
    <dbReference type="NCBI Taxonomy" id="763407"/>
    <lineage>
        <taxon>Eukaryota</taxon>
        <taxon>Fungi</taxon>
        <taxon>Fungi incertae sedis</taxon>
        <taxon>Mucoromycota</taxon>
        <taxon>Mucoromycotina</taxon>
        <taxon>Mucoromycetes</taxon>
        <taxon>Mucorales</taxon>
        <taxon>Phycomycetaceae</taxon>
        <taxon>Phycomyces</taxon>
    </lineage>
</organism>
<dbReference type="GO" id="GO:0016747">
    <property type="term" value="F:acyltransferase activity, transferring groups other than amino-acyl groups"/>
    <property type="evidence" value="ECO:0007669"/>
    <property type="project" value="InterPro"/>
</dbReference>
<evidence type="ECO:0000256" key="1">
    <source>
        <dbReference type="SAM" id="MobiDB-lite"/>
    </source>
</evidence>
<evidence type="ECO:0000313" key="3">
    <source>
        <dbReference type="EMBL" id="OAD77872.1"/>
    </source>
</evidence>
<dbReference type="PANTHER" id="PTHR42791:SF1">
    <property type="entry name" value="N-ACETYLTRANSFERASE DOMAIN-CONTAINING PROTEIN"/>
    <property type="match status" value="1"/>
</dbReference>
<sequence length="264" mass="30147">MSTFAKKKINEASLDKRLSRKLTVDAHEPYISIRSVIKKADKEAAYTLCEAYQDDPVLNWLTGSIKDRAKRLELYQDIFKSLIRAAVRKSREFAVQVNGCKGVLIWSESSGEPLTLANVLGKRKLWSSINGLSLMRASFIHHRGLSKARKRLLEGRRHITIHYVGVLPAERRHNLGNALVRHVLNKADDVQMPVFVELWGPDHISWFERLGFSVEDRRYLTSDSELPVFYLVREPRAPPATTLSSESHTLHLEPPREDTLIEGN</sequence>
<dbReference type="GeneID" id="29004074"/>
<dbReference type="OrthoDB" id="2115692at2759"/>
<dbReference type="EMBL" id="KV440974">
    <property type="protein sequence ID" value="OAD77872.1"/>
    <property type="molecule type" value="Genomic_DNA"/>
</dbReference>
<dbReference type="RefSeq" id="XP_018295912.1">
    <property type="nucleotide sequence ID" value="XM_018443168.1"/>
</dbReference>
<dbReference type="Gene3D" id="3.40.630.30">
    <property type="match status" value="1"/>
</dbReference>
<dbReference type="AlphaFoldDB" id="A0A162UT51"/>
<dbReference type="InterPro" id="IPR016181">
    <property type="entry name" value="Acyl_CoA_acyltransferase"/>
</dbReference>
<feature type="compositionally biased region" description="Basic and acidic residues" evidence="1">
    <location>
        <begin position="248"/>
        <end position="264"/>
    </location>
</feature>
<gene>
    <name evidence="3" type="ORF">PHYBLDRAFT_76534</name>
</gene>
<evidence type="ECO:0000313" key="4">
    <source>
        <dbReference type="Proteomes" id="UP000077315"/>
    </source>
</evidence>
<evidence type="ECO:0000259" key="2">
    <source>
        <dbReference type="Pfam" id="PF00583"/>
    </source>
</evidence>
<dbReference type="STRING" id="763407.A0A162UT51"/>